<sequence>MPDGGIRPREGREASGEHARRGRRRGRRGGRGGRRARAALSPRDATWGKLKAPLAPGAAIASHTTHQPRAPLWALALAPASPCPCEKEGGRKERKRERMC</sequence>
<feature type="compositionally biased region" description="Basic and acidic residues" evidence="1">
    <location>
        <begin position="85"/>
        <end position="100"/>
    </location>
</feature>
<name>A0A8F2VW42_ORYSI</name>
<reference evidence="2" key="1">
    <citation type="journal article" date="2021" name="Rice">
        <title>Xa7, a Small Orphan Gene Harboring Promoter Trap for AvrXa7, Leads to the Durable Resistance to Xanthomonas oryzae Pv. oryzae.</title>
        <authorList>
            <person name="Wang C."/>
            <person name="Chen S."/>
            <person name="Feng A."/>
            <person name="Su J."/>
            <person name="Wang W."/>
            <person name="Feng J."/>
            <person name="Chen B."/>
            <person name="Zhang M."/>
            <person name="Yang J."/>
            <person name="Zeng L."/>
            <person name="Zhu X."/>
        </authorList>
    </citation>
    <scope>NUCLEOTIDE SEQUENCE</scope>
</reference>
<feature type="region of interest" description="Disordered" evidence="1">
    <location>
        <begin position="80"/>
        <end position="100"/>
    </location>
</feature>
<dbReference type="AlphaFoldDB" id="A0A8F2VW42"/>
<feature type="compositionally biased region" description="Basic and acidic residues" evidence="1">
    <location>
        <begin position="1"/>
        <end position="19"/>
    </location>
</feature>
<organism evidence="2">
    <name type="scientific">Oryza sativa subsp. indica</name>
    <name type="common">Rice</name>
    <dbReference type="NCBI Taxonomy" id="39946"/>
    <lineage>
        <taxon>Eukaryota</taxon>
        <taxon>Viridiplantae</taxon>
        <taxon>Streptophyta</taxon>
        <taxon>Embryophyta</taxon>
        <taxon>Tracheophyta</taxon>
        <taxon>Spermatophyta</taxon>
        <taxon>Magnoliopsida</taxon>
        <taxon>Liliopsida</taxon>
        <taxon>Poales</taxon>
        <taxon>Poaceae</taxon>
        <taxon>BOP clade</taxon>
        <taxon>Oryzoideae</taxon>
        <taxon>Oryzeae</taxon>
        <taxon>Oryzinae</taxon>
        <taxon>Oryza</taxon>
        <taxon>Oryza sativa</taxon>
    </lineage>
</organism>
<dbReference type="EMBL" id="MW427595">
    <property type="protein sequence ID" value="QWW20843.1"/>
    <property type="molecule type" value="Genomic_DNA"/>
</dbReference>
<feature type="region of interest" description="Disordered" evidence="1">
    <location>
        <begin position="1"/>
        <end position="47"/>
    </location>
</feature>
<evidence type="ECO:0000313" key="2">
    <source>
        <dbReference type="EMBL" id="QWW20843.1"/>
    </source>
</evidence>
<evidence type="ECO:0000256" key="1">
    <source>
        <dbReference type="SAM" id="MobiDB-lite"/>
    </source>
</evidence>
<gene>
    <name evidence="2" type="ORF">Xa7_IRBB7.50</name>
</gene>
<proteinExistence type="predicted"/>
<accession>A0A8F2VW42</accession>
<protein>
    <submittedName>
        <fullName evidence="2">Uncharacterized protein</fullName>
    </submittedName>
</protein>
<feature type="compositionally biased region" description="Basic residues" evidence="1">
    <location>
        <begin position="20"/>
        <end position="37"/>
    </location>
</feature>